<dbReference type="Proteomes" id="UP001224775">
    <property type="component" value="Unassembled WGS sequence"/>
</dbReference>
<gene>
    <name evidence="13" type="ORF">QTG54_006435</name>
</gene>
<dbReference type="FunFam" id="3.80.10.10:FF:000383">
    <property type="entry name" value="Leucine-rich repeat receptor protein kinase EMS1"/>
    <property type="match status" value="1"/>
</dbReference>
<evidence type="ECO:0000256" key="3">
    <source>
        <dbReference type="ARBA" id="ARBA00022692"/>
    </source>
</evidence>
<comment type="subcellular location">
    <subcellularLocation>
        <location evidence="1">Membrane</location>
        <topology evidence="1">Single-pass membrane protein</topology>
    </subcellularLocation>
</comment>
<feature type="compositionally biased region" description="Basic and acidic residues" evidence="11">
    <location>
        <begin position="468"/>
        <end position="514"/>
    </location>
</feature>
<dbReference type="PANTHER" id="PTHR27000">
    <property type="entry name" value="LEUCINE-RICH REPEAT RECEPTOR-LIKE PROTEIN KINASE FAMILY PROTEIN-RELATED"/>
    <property type="match status" value="1"/>
</dbReference>
<accession>A0AAD8YAW6</accession>
<evidence type="ECO:0000256" key="8">
    <source>
        <dbReference type="ARBA" id="ARBA00023170"/>
    </source>
</evidence>
<organism evidence="13 14">
    <name type="scientific">Skeletonema marinoi</name>
    <dbReference type="NCBI Taxonomy" id="267567"/>
    <lineage>
        <taxon>Eukaryota</taxon>
        <taxon>Sar</taxon>
        <taxon>Stramenopiles</taxon>
        <taxon>Ochrophyta</taxon>
        <taxon>Bacillariophyta</taxon>
        <taxon>Coscinodiscophyceae</taxon>
        <taxon>Thalassiosirophycidae</taxon>
        <taxon>Thalassiosirales</taxon>
        <taxon>Skeletonemataceae</taxon>
        <taxon>Skeletonema</taxon>
        <taxon>Skeletonema marinoi-dohrnii complex</taxon>
    </lineage>
</organism>
<keyword evidence="2" id="KW-0433">Leucine-rich repeat</keyword>
<evidence type="ECO:0000256" key="5">
    <source>
        <dbReference type="ARBA" id="ARBA00022737"/>
    </source>
</evidence>
<keyword evidence="8" id="KW-0675">Receptor</keyword>
<reference evidence="13" key="1">
    <citation type="submission" date="2023-06" db="EMBL/GenBank/DDBJ databases">
        <title>Survivors Of The Sea: Transcriptome response of Skeletonema marinoi to long-term dormancy.</title>
        <authorList>
            <person name="Pinder M.I.M."/>
            <person name="Kourtchenko O."/>
            <person name="Robertson E.K."/>
            <person name="Larsson T."/>
            <person name="Maumus F."/>
            <person name="Osuna-Cruz C.M."/>
            <person name="Vancaester E."/>
            <person name="Stenow R."/>
            <person name="Vandepoele K."/>
            <person name="Ploug H."/>
            <person name="Bruchert V."/>
            <person name="Godhe A."/>
            <person name="Topel M."/>
        </authorList>
    </citation>
    <scope>NUCLEOTIDE SEQUENCE</scope>
    <source>
        <strain evidence="13">R05AC</strain>
    </source>
</reference>
<keyword evidence="9" id="KW-0325">Glycoprotein</keyword>
<evidence type="ECO:0000313" key="13">
    <source>
        <dbReference type="EMBL" id="KAK1742838.1"/>
    </source>
</evidence>
<dbReference type="PANTHER" id="PTHR27000:SF642">
    <property type="entry name" value="INACTIVE LEUCINE-RICH REPEAT RECEPTOR KINASE XIAO-RELATED"/>
    <property type="match status" value="1"/>
</dbReference>
<proteinExistence type="predicted"/>
<evidence type="ECO:0000256" key="2">
    <source>
        <dbReference type="ARBA" id="ARBA00022614"/>
    </source>
</evidence>
<feature type="coiled-coil region" evidence="10">
    <location>
        <begin position="74"/>
        <end position="101"/>
    </location>
</feature>
<comment type="caution">
    <text evidence="13">The sequence shown here is derived from an EMBL/GenBank/DDBJ whole genome shotgun (WGS) entry which is preliminary data.</text>
</comment>
<feature type="chain" id="PRO_5042053655" evidence="12">
    <location>
        <begin position="42"/>
        <end position="586"/>
    </location>
</feature>
<evidence type="ECO:0000256" key="7">
    <source>
        <dbReference type="ARBA" id="ARBA00023136"/>
    </source>
</evidence>
<dbReference type="Pfam" id="PF00560">
    <property type="entry name" value="LRR_1"/>
    <property type="match status" value="1"/>
</dbReference>
<dbReference type="EMBL" id="JATAAI010000010">
    <property type="protein sequence ID" value="KAK1742838.1"/>
    <property type="molecule type" value="Genomic_DNA"/>
</dbReference>
<keyword evidence="7" id="KW-0472">Membrane</keyword>
<evidence type="ECO:0000256" key="4">
    <source>
        <dbReference type="ARBA" id="ARBA00022729"/>
    </source>
</evidence>
<evidence type="ECO:0000256" key="12">
    <source>
        <dbReference type="SAM" id="SignalP"/>
    </source>
</evidence>
<dbReference type="InterPro" id="IPR001611">
    <property type="entry name" value="Leu-rich_rpt"/>
</dbReference>
<name>A0AAD8YAW6_9STRA</name>
<evidence type="ECO:0000256" key="9">
    <source>
        <dbReference type="ARBA" id="ARBA00023180"/>
    </source>
</evidence>
<dbReference type="InterPro" id="IPR032675">
    <property type="entry name" value="LRR_dom_sf"/>
</dbReference>
<feature type="region of interest" description="Disordered" evidence="11">
    <location>
        <begin position="419"/>
        <end position="514"/>
    </location>
</feature>
<dbReference type="Gene3D" id="3.80.10.10">
    <property type="entry name" value="Ribonuclease Inhibitor"/>
    <property type="match status" value="1"/>
</dbReference>
<keyword evidence="3" id="KW-0812">Transmembrane</keyword>
<dbReference type="GO" id="GO:0016020">
    <property type="term" value="C:membrane"/>
    <property type="evidence" value="ECO:0007669"/>
    <property type="project" value="UniProtKB-SubCell"/>
</dbReference>
<evidence type="ECO:0000256" key="10">
    <source>
        <dbReference type="SAM" id="Coils"/>
    </source>
</evidence>
<dbReference type="AlphaFoldDB" id="A0AAD8YAW6"/>
<evidence type="ECO:0000256" key="6">
    <source>
        <dbReference type="ARBA" id="ARBA00022989"/>
    </source>
</evidence>
<keyword evidence="6" id="KW-1133">Transmembrane helix</keyword>
<evidence type="ECO:0000256" key="11">
    <source>
        <dbReference type="SAM" id="MobiDB-lite"/>
    </source>
</evidence>
<feature type="coiled-coil region" evidence="10">
    <location>
        <begin position="379"/>
        <end position="418"/>
    </location>
</feature>
<evidence type="ECO:0000313" key="14">
    <source>
        <dbReference type="Proteomes" id="UP001224775"/>
    </source>
</evidence>
<keyword evidence="5" id="KW-0677">Repeat</keyword>
<keyword evidence="10" id="KW-0175">Coiled coil</keyword>
<keyword evidence="14" id="KW-1185">Reference proteome</keyword>
<feature type="signal peptide" evidence="12">
    <location>
        <begin position="1"/>
        <end position="41"/>
    </location>
</feature>
<evidence type="ECO:0000256" key="1">
    <source>
        <dbReference type="ARBA" id="ARBA00004167"/>
    </source>
</evidence>
<sequence length="586" mass="66482">MMTSALPVTKRRRRRQRYHAPQGLNSLSILLLCIFLFGCHCVDVTSQEADNVINSDNDKTKLTITEVTLDVASAAMARRLMKRMKEVKDSLEKKKNDDDDDDSDDVGRKSWDTLIKVMDHLASSSSSEQTDKETNNNNDTTATIQNIHHHHLTQNEARKRALYWLSHQDTYEQKEVGTGFLHRYALAVIYFSLEGDSWNRCSSASHSGTGSIKANDCSTDNERYLSSVSHRLWDGVNGNRDDTITWLDLSNRNVYSEQFLPLELTLLSPTLELLWVSENPDLSGTLPEYMGEFQKLESLNVHKTSVGGTLPDSLYTMRKLLSLRLYKSKFTGSISSNIGNMGRLKWLWIHENEFTGVVPEEIGKLKKLEGVTLHGNKFVPIVKEEVQEVEKRVQELNHEELEKRIQELKEELAMRKGEEVMVQKKEEAHTPKEDKTLRRKLTDVDEKKDTTLEGLNHHKNMNVASDTTDVKDAKEDAKDDPLKTESHPKLDEKNDTEVTLEGQDKPTESTETEDWKSALKGNIIPESLCSLMKQKKLKHLWTDCEEDALEQHGGSSGLVVKDSVHACSCCTRCFPKKAPTANAAVE</sequence>
<feature type="compositionally biased region" description="Basic and acidic residues" evidence="11">
    <location>
        <begin position="419"/>
        <end position="451"/>
    </location>
</feature>
<keyword evidence="4 12" id="KW-0732">Signal</keyword>
<dbReference type="SUPFAM" id="SSF52058">
    <property type="entry name" value="L domain-like"/>
    <property type="match status" value="1"/>
</dbReference>
<protein>
    <submittedName>
        <fullName evidence="13">Leucine-rich repeat protein</fullName>
    </submittedName>
</protein>